<dbReference type="InterPro" id="IPR020781">
    <property type="entry name" value="ATPase_OSCP/d_CS"/>
</dbReference>
<reference evidence="9 10" key="1">
    <citation type="submission" date="2015-10" db="EMBL/GenBank/DDBJ databases">
        <title>Metagenome-Assembled Genomes uncover a global brackish microbiome.</title>
        <authorList>
            <person name="Hugerth L.W."/>
            <person name="Larsson J."/>
            <person name="Alneberg J."/>
            <person name="Lindh M.V."/>
            <person name="Legrand C."/>
            <person name="Pinhassi J."/>
            <person name="Andersson A.F."/>
        </authorList>
    </citation>
    <scope>NUCLEOTIDE SEQUENCE [LARGE SCALE GENOMIC DNA]</scope>
    <source>
        <strain evidence="9">BACL4 MAG-120507-bin80</strain>
    </source>
</reference>
<keyword evidence="7 8" id="KW-0066">ATP synthesis</keyword>
<dbReference type="PANTHER" id="PTHR11910">
    <property type="entry name" value="ATP SYNTHASE DELTA CHAIN"/>
    <property type="match status" value="1"/>
</dbReference>
<dbReference type="NCBIfam" id="NF004402">
    <property type="entry name" value="PRK05758.2-2"/>
    <property type="match status" value="1"/>
</dbReference>
<comment type="function">
    <text evidence="8">This protein is part of the stalk that links CF(0) to CF(1). It either transmits conformational changes from CF(0) to CF(1) or is implicated in proton conduction.</text>
</comment>
<keyword evidence="3 8" id="KW-0375">Hydrogen ion transport</keyword>
<evidence type="ECO:0000256" key="6">
    <source>
        <dbReference type="ARBA" id="ARBA00023196"/>
    </source>
</evidence>
<dbReference type="InterPro" id="IPR000711">
    <property type="entry name" value="ATPase_OSCP/dsu"/>
</dbReference>
<keyword evidence="6 8" id="KW-0139">CF(1)</keyword>
<dbReference type="InterPro" id="IPR026015">
    <property type="entry name" value="ATP_synth_OSCP/delta_N_sf"/>
</dbReference>
<sequence length="178" mass="18973">MAEPITLARPYAKAVFQVAAESNDLAGWSQMLRQIALVCKDERVATLLSSPVITAEEQAAKLIDIFGDALTPAAQNVVKVLAYHGRLTLIAEIVELFEALRAQQEKSVDAMVTTAFEVNDATVDALAAALTRSLNREVKLVATVDPSLIGGAIIRAGDTVIDSSVRGKLKKLAESINS</sequence>
<evidence type="ECO:0000256" key="2">
    <source>
        <dbReference type="ARBA" id="ARBA00022448"/>
    </source>
</evidence>
<dbReference type="GO" id="GO:0045259">
    <property type="term" value="C:proton-transporting ATP synthase complex"/>
    <property type="evidence" value="ECO:0007669"/>
    <property type="project" value="UniProtKB-KW"/>
</dbReference>
<evidence type="ECO:0000313" key="9">
    <source>
        <dbReference type="EMBL" id="KRO70884.1"/>
    </source>
</evidence>
<organism evidence="9 10">
    <name type="scientific">OM182 bacterium BACL3 MAG-120507-bin80</name>
    <dbReference type="NCBI Taxonomy" id="1655577"/>
    <lineage>
        <taxon>Bacteria</taxon>
        <taxon>Pseudomonadati</taxon>
        <taxon>Pseudomonadota</taxon>
        <taxon>Gammaproteobacteria</taxon>
        <taxon>OMG group</taxon>
        <taxon>OM182 clade</taxon>
    </lineage>
</organism>
<dbReference type="NCBIfam" id="TIGR01145">
    <property type="entry name" value="ATP_synt_delta"/>
    <property type="match status" value="1"/>
</dbReference>
<dbReference type="GO" id="GO:0046933">
    <property type="term" value="F:proton-transporting ATP synthase activity, rotational mechanism"/>
    <property type="evidence" value="ECO:0007669"/>
    <property type="project" value="UniProtKB-UniRule"/>
</dbReference>
<accession>A0A0R2S7M9</accession>
<comment type="subcellular location">
    <subcellularLocation>
        <location evidence="8">Cell membrane</location>
        <topology evidence="8">Peripheral membrane protein</topology>
    </subcellularLocation>
    <subcellularLocation>
        <location evidence="1">Membrane</location>
    </subcellularLocation>
</comment>
<dbReference type="PRINTS" id="PR00125">
    <property type="entry name" value="ATPASEDELTA"/>
</dbReference>
<dbReference type="Proteomes" id="UP000051934">
    <property type="component" value="Unassembled WGS sequence"/>
</dbReference>
<name>A0A0R2S7M9_9GAMM</name>
<evidence type="ECO:0000256" key="3">
    <source>
        <dbReference type="ARBA" id="ARBA00022781"/>
    </source>
</evidence>
<evidence type="ECO:0000256" key="1">
    <source>
        <dbReference type="ARBA" id="ARBA00004370"/>
    </source>
</evidence>
<evidence type="ECO:0000256" key="8">
    <source>
        <dbReference type="HAMAP-Rule" id="MF_01416"/>
    </source>
</evidence>
<protein>
    <recommendedName>
        <fullName evidence="8">ATP synthase subunit delta</fullName>
    </recommendedName>
    <alternativeName>
        <fullName evidence="8">ATP synthase F(1) sector subunit delta</fullName>
    </alternativeName>
    <alternativeName>
        <fullName evidence="8">F-type ATPase subunit delta</fullName>
        <shortName evidence="8">F-ATPase subunit delta</shortName>
    </alternativeName>
</protein>
<dbReference type="SUPFAM" id="SSF47928">
    <property type="entry name" value="N-terminal domain of the delta subunit of the F1F0-ATP synthase"/>
    <property type="match status" value="1"/>
</dbReference>
<keyword evidence="5 8" id="KW-0472">Membrane</keyword>
<dbReference type="HAMAP" id="MF_01416">
    <property type="entry name" value="ATP_synth_delta_bact"/>
    <property type="match status" value="1"/>
</dbReference>
<dbReference type="GO" id="GO:0005886">
    <property type="term" value="C:plasma membrane"/>
    <property type="evidence" value="ECO:0007669"/>
    <property type="project" value="UniProtKB-SubCell"/>
</dbReference>
<keyword evidence="8" id="KW-1003">Cell membrane</keyword>
<evidence type="ECO:0000256" key="4">
    <source>
        <dbReference type="ARBA" id="ARBA00023065"/>
    </source>
</evidence>
<evidence type="ECO:0000313" key="10">
    <source>
        <dbReference type="Proteomes" id="UP000051934"/>
    </source>
</evidence>
<evidence type="ECO:0000256" key="7">
    <source>
        <dbReference type="ARBA" id="ARBA00023310"/>
    </source>
</evidence>
<keyword evidence="4 8" id="KW-0406">Ion transport</keyword>
<dbReference type="Gene3D" id="1.10.520.20">
    <property type="entry name" value="N-terminal domain of the delta subunit of the F1F0-ATP synthase"/>
    <property type="match status" value="1"/>
</dbReference>
<proteinExistence type="inferred from homology"/>
<keyword evidence="2 8" id="KW-0813">Transport</keyword>
<dbReference type="Pfam" id="PF00213">
    <property type="entry name" value="OSCP"/>
    <property type="match status" value="1"/>
</dbReference>
<dbReference type="AlphaFoldDB" id="A0A0R2S7M9"/>
<evidence type="ECO:0000256" key="5">
    <source>
        <dbReference type="ARBA" id="ARBA00023136"/>
    </source>
</evidence>
<comment type="caution">
    <text evidence="9">The sequence shown here is derived from an EMBL/GenBank/DDBJ whole genome shotgun (WGS) entry which is preliminary data.</text>
</comment>
<gene>
    <name evidence="8" type="primary">atpH</name>
    <name evidence="9" type="ORF">ABR69_05660</name>
</gene>
<comment type="similarity">
    <text evidence="8">Belongs to the ATPase delta chain family.</text>
</comment>
<dbReference type="EMBL" id="LIBB01000284">
    <property type="protein sequence ID" value="KRO70884.1"/>
    <property type="molecule type" value="Genomic_DNA"/>
</dbReference>
<comment type="function">
    <text evidence="8">F(1)F(0) ATP synthase produces ATP from ADP in the presence of a proton or sodium gradient. F-type ATPases consist of two structural domains, F(1) containing the extramembraneous catalytic core and F(0) containing the membrane proton channel, linked together by a central stalk and a peripheral stalk. During catalysis, ATP synthesis in the catalytic domain of F(1) is coupled via a rotary mechanism of the central stalk subunits to proton translocation.</text>
</comment>
<dbReference type="PROSITE" id="PS00389">
    <property type="entry name" value="ATPASE_DELTA"/>
    <property type="match status" value="1"/>
</dbReference>